<proteinExistence type="predicted"/>
<gene>
    <name evidence="1" type="ORF">JRJ22_03415</name>
</gene>
<keyword evidence="2" id="KW-1185">Reference proteome</keyword>
<reference evidence="1 2" key="1">
    <citation type="submission" date="2021-02" db="EMBL/GenBank/DDBJ databases">
        <title>Paenibacillus tianjinensis sp. nov.</title>
        <authorList>
            <person name="Liu H."/>
        </authorList>
    </citation>
    <scope>NUCLEOTIDE SEQUENCE [LARGE SCALE GENOMIC DNA]</scope>
    <source>
        <strain evidence="1 2">TB2019</strain>
    </source>
</reference>
<accession>A0ABX7LFQ5</accession>
<dbReference type="EMBL" id="CP070969">
    <property type="protein sequence ID" value="QSF45703.1"/>
    <property type="molecule type" value="Genomic_DNA"/>
</dbReference>
<protein>
    <submittedName>
        <fullName evidence="1">Uncharacterized protein</fullName>
    </submittedName>
</protein>
<name>A0ABX7LFQ5_9BACL</name>
<dbReference type="Proteomes" id="UP000663452">
    <property type="component" value="Chromosome"/>
</dbReference>
<evidence type="ECO:0000313" key="2">
    <source>
        <dbReference type="Proteomes" id="UP000663452"/>
    </source>
</evidence>
<organism evidence="1 2">
    <name type="scientific">Paenibacillus tianjinensis</name>
    <dbReference type="NCBI Taxonomy" id="2810347"/>
    <lineage>
        <taxon>Bacteria</taxon>
        <taxon>Bacillati</taxon>
        <taxon>Bacillota</taxon>
        <taxon>Bacilli</taxon>
        <taxon>Bacillales</taxon>
        <taxon>Paenibacillaceae</taxon>
        <taxon>Paenibacillus</taxon>
    </lineage>
</organism>
<dbReference type="RefSeq" id="WP_206103235.1">
    <property type="nucleotide sequence ID" value="NZ_CP070969.1"/>
</dbReference>
<evidence type="ECO:0000313" key="1">
    <source>
        <dbReference type="EMBL" id="QSF45703.1"/>
    </source>
</evidence>
<sequence>MKGISAFDFSAFEQYGGMKGISAFEFAMIGHYGEMKGKSAFESGECSQMATER</sequence>